<evidence type="ECO:0000256" key="1">
    <source>
        <dbReference type="ARBA" id="ARBA00004123"/>
    </source>
</evidence>
<comment type="caution">
    <text evidence="14">The sequence shown here is derived from an EMBL/GenBank/DDBJ whole genome shotgun (WGS) entry which is preliminary data.</text>
</comment>
<dbReference type="PANTHER" id="PTHR45814">
    <property type="entry name" value="HISTONE-LYSINE N-METHYLTRANSFERASE SETD1"/>
    <property type="match status" value="1"/>
</dbReference>
<dbReference type="CDD" id="cd10518">
    <property type="entry name" value="SET_SETD1-like"/>
    <property type="match status" value="1"/>
</dbReference>
<dbReference type="InterPro" id="IPR044570">
    <property type="entry name" value="Set1-like"/>
</dbReference>
<evidence type="ECO:0000256" key="2">
    <source>
        <dbReference type="ARBA" id="ARBA00012182"/>
    </source>
</evidence>
<dbReference type="SMART" id="SM00317">
    <property type="entry name" value="SET"/>
    <property type="match status" value="1"/>
</dbReference>
<feature type="region of interest" description="Disordered" evidence="11">
    <location>
        <begin position="342"/>
        <end position="376"/>
    </location>
</feature>
<organism evidence="14 15">
    <name type="scientific">Tritrichomonas musculus</name>
    <dbReference type="NCBI Taxonomy" id="1915356"/>
    <lineage>
        <taxon>Eukaryota</taxon>
        <taxon>Metamonada</taxon>
        <taxon>Parabasalia</taxon>
        <taxon>Tritrichomonadida</taxon>
        <taxon>Tritrichomonadidae</taxon>
        <taxon>Tritrichomonas</taxon>
    </lineage>
</organism>
<evidence type="ECO:0000256" key="10">
    <source>
        <dbReference type="ARBA" id="ARBA00049129"/>
    </source>
</evidence>
<dbReference type="SMART" id="SM00508">
    <property type="entry name" value="PostSET"/>
    <property type="match status" value="1"/>
</dbReference>
<evidence type="ECO:0000259" key="12">
    <source>
        <dbReference type="PROSITE" id="PS50280"/>
    </source>
</evidence>
<reference evidence="14 15" key="1">
    <citation type="submission" date="2024-04" db="EMBL/GenBank/DDBJ databases">
        <title>Tritrichomonas musculus Genome.</title>
        <authorList>
            <person name="Alves-Ferreira E."/>
            <person name="Grigg M."/>
            <person name="Lorenzi H."/>
            <person name="Galac M."/>
        </authorList>
    </citation>
    <scope>NUCLEOTIDE SEQUENCE [LARGE SCALE GENOMIC DNA]</scope>
    <source>
        <strain evidence="14 15">EAF2021</strain>
    </source>
</reference>
<accession>A0ABR2KBI6</accession>
<keyword evidence="7" id="KW-0539">Nucleus</keyword>
<dbReference type="Gene3D" id="2.170.270.10">
    <property type="entry name" value="SET domain"/>
    <property type="match status" value="1"/>
</dbReference>
<evidence type="ECO:0000256" key="4">
    <source>
        <dbReference type="ARBA" id="ARBA00022679"/>
    </source>
</evidence>
<feature type="compositionally biased region" description="Basic and acidic residues" evidence="11">
    <location>
        <begin position="8"/>
        <end position="20"/>
    </location>
</feature>
<protein>
    <recommendedName>
        <fullName evidence="2">[histone H3]-lysine(4) N-trimethyltransferase</fullName>
        <ecNumber evidence="2">2.1.1.354</ecNumber>
    </recommendedName>
</protein>
<dbReference type="PROSITE" id="PS50280">
    <property type="entry name" value="SET"/>
    <property type="match status" value="1"/>
</dbReference>
<gene>
    <name evidence="14" type="ORF">M9Y10_038894</name>
</gene>
<feature type="compositionally biased region" description="Polar residues" evidence="11">
    <location>
        <begin position="532"/>
        <end position="558"/>
    </location>
</feature>
<dbReference type="InterPro" id="IPR001214">
    <property type="entry name" value="SET_dom"/>
</dbReference>
<feature type="region of interest" description="Disordered" evidence="11">
    <location>
        <begin position="1"/>
        <end position="30"/>
    </location>
</feature>
<feature type="region of interest" description="Disordered" evidence="11">
    <location>
        <begin position="266"/>
        <end position="325"/>
    </location>
</feature>
<dbReference type="PANTHER" id="PTHR45814:SF2">
    <property type="entry name" value="HISTONE-LYSINE N-METHYLTRANSFERASE SETD1"/>
    <property type="match status" value="1"/>
</dbReference>
<dbReference type="InterPro" id="IPR046341">
    <property type="entry name" value="SET_dom_sf"/>
</dbReference>
<feature type="compositionally biased region" description="Polar residues" evidence="11">
    <location>
        <begin position="492"/>
        <end position="523"/>
    </location>
</feature>
<dbReference type="SUPFAM" id="SSF82199">
    <property type="entry name" value="SET domain"/>
    <property type="match status" value="1"/>
</dbReference>
<evidence type="ECO:0000256" key="9">
    <source>
        <dbReference type="ARBA" id="ARBA00047583"/>
    </source>
</evidence>
<dbReference type="EC" id="2.1.1.354" evidence="2"/>
<comment type="subcellular location">
    <subcellularLocation>
        <location evidence="1">Nucleus</location>
    </subcellularLocation>
</comment>
<evidence type="ECO:0000256" key="5">
    <source>
        <dbReference type="ARBA" id="ARBA00022691"/>
    </source>
</evidence>
<evidence type="ECO:0000259" key="13">
    <source>
        <dbReference type="PROSITE" id="PS50868"/>
    </source>
</evidence>
<dbReference type="PROSITE" id="PS50868">
    <property type="entry name" value="POST_SET"/>
    <property type="match status" value="1"/>
</dbReference>
<keyword evidence="6" id="KW-0156">Chromatin regulator</keyword>
<comment type="catalytic activity">
    <reaction evidence="10">
        <text>N(6),N(6)-dimethyl-L-lysyl(4)-[histone H3] + S-adenosyl-L-methionine = N(6),N(6),N(6)-trimethyl-L-lysyl(4)-[histone H3] + S-adenosyl-L-homocysteine + H(+)</text>
        <dbReference type="Rhea" id="RHEA:60272"/>
        <dbReference type="Rhea" id="RHEA-COMP:15537"/>
        <dbReference type="Rhea" id="RHEA-COMP:15540"/>
        <dbReference type="ChEBI" id="CHEBI:15378"/>
        <dbReference type="ChEBI" id="CHEBI:57856"/>
        <dbReference type="ChEBI" id="CHEBI:59789"/>
        <dbReference type="ChEBI" id="CHEBI:61961"/>
        <dbReference type="ChEBI" id="CHEBI:61976"/>
    </reaction>
</comment>
<evidence type="ECO:0000313" key="14">
    <source>
        <dbReference type="EMBL" id="KAK8887837.1"/>
    </source>
</evidence>
<dbReference type="EMBL" id="JAPFFF010000006">
    <property type="protein sequence ID" value="KAK8887837.1"/>
    <property type="molecule type" value="Genomic_DNA"/>
</dbReference>
<evidence type="ECO:0000256" key="6">
    <source>
        <dbReference type="ARBA" id="ARBA00022853"/>
    </source>
</evidence>
<feature type="region of interest" description="Disordered" evidence="11">
    <location>
        <begin position="474"/>
        <end position="558"/>
    </location>
</feature>
<sequence length="558" mass="63971">MTLIDLDVPSKSERMSKRQVTESGPNSDLGVSITIEPVKEKPCFSSTKLVPRTSEERRKIFELHLKERRERNTKKKIITETFNTSKKEKDQFKDQSQLIVMQLRKNLKKLRYDPSLIHQWGVYTTEPIKKHEAVIEYIGELIRLRVVEKRQITYEAEGNNGSYIFQLEKDKFIDATHRGGLARFINHSCSPNCATQAVQFEGKNHIIIYAKRDILAYEELCYDYKMEYETKDKRIPCLCGSPSCKHWLNWSEKAESELTYKYHGTTPQRSFKNASTDREPDSSSESNESPEVAKPNESLNLNEEKEQDRSSESIESADVSDETVDLNDSALYDDSNVFYDDQVSDADKSSDSEDFYAPPKKNKSKKQPTSRKSNKVKQVPFLNPQLAINKNQISNAQQPLTSMPKSPPFILQSKQFTNEQWETVQKLLVMKNSMPALFQKLINSQKTAVQVNHFTQKPIPQQMQSQANITPNPVIALDPSNLVNHPKPPSIPQESNTQNLQSVEHQTIPQKTQDQAKMLSISNLIHHDPKELNSNQTVPTHSSQDYKPNDNANQDNQN</sequence>
<keyword evidence="4" id="KW-0808">Transferase</keyword>
<feature type="compositionally biased region" description="Basic and acidic residues" evidence="11">
    <location>
        <begin position="302"/>
        <end position="312"/>
    </location>
</feature>
<feature type="domain" description="SET" evidence="12">
    <location>
        <begin position="105"/>
        <end position="225"/>
    </location>
</feature>
<evidence type="ECO:0000256" key="7">
    <source>
        <dbReference type="ARBA" id="ARBA00023242"/>
    </source>
</evidence>
<feature type="compositionally biased region" description="Basic residues" evidence="11">
    <location>
        <begin position="360"/>
        <end position="375"/>
    </location>
</feature>
<name>A0ABR2KBI6_9EUKA</name>
<dbReference type="Proteomes" id="UP001470230">
    <property type="component" value="Unassembled WGS sequence"/>
</dbReference>
<proteinExistence type="predicted"/>
<comment type="catalytic activity">
    <reaction evidence="9">
        <text>N(6)-methyl-L-lysyl(4)-[histone H3] + S-adenosyl-L-methionine = N(6),N(6)-dimethyl-L-lysyl(4)-[histone H3] + S-adenosyl-L-homocysteine + H(+)</text>
        <dbReference type="Rhea" id="RHEA:60268"/>
        <dbReference type="Rhea" id="RHEA-COMP:15540"/>
        <dbReference type="Rhea" id="RHEA-COMP:15543"/>
        <dbReference type="ChEBI" id="CHEBI:15378"/>
        <dbReference type="ChEBI" id="CHEBI:57856"/>
        <dbReference type="ChEBI" id="CHEBI:59789"/>
        <dbReference type="ChEBI" id="CHEBI:61929"/>
        <dbReference type="ChEBI" id="CHEBI:61976"/>
    </reaction>
</comment>
<keyword evidence="15" id="KW-1185">Reference proteome</keyword>
<evidence type="ECO:0000256" key="8">
    <source>
        <dbReference type="ARBA" id="ARBA00047571"/>
    </source>
</evidence>
<evidence type="ECO:0000256" key="11">
    <source>
        <dbReference type="SAM" id="MobiDB-lite"/>
    </source>
</evidence>
<dbReference type="Pfam" id="PF00856">
    <property type="entry name" value="SET"/>
    <property type="match status" value="1"/>
</dbReference>
<evidence type="ECO:0000313" key="15">
    <source>
        <dbReference type="Proteomes" id="UP001470230"/>
    </source>
</evidence>
<comment type="catalytic activity">
    <reaction evidence="8">
        <text>L-lysyl(4)-[histone H3] + 3 S-adenosyl-L-methionine = N(6),N(6),N(6)-trimethyl-L-lysyl(4)-[histone H3] + 3 S-adenosyl-L-homocysteine + 3 H(+)</text>
        <dbReference type="Rhea" id="RHEA:60260"/>
        <dbReference type="Rhea" id="RHEA-COMP:15537"/>
        <dbReference type="Rhea" id="RHEA-COMP:15547"/>
        <dbReference type="ChEBI" id="CHEBI:15378"/>
        <dbReference type="ChEBI" id="CHEBI:29969"/>
        <dbReference type="ChEBI" id="CHEBI:57856"/>
        <dbReference type="ChEBI" id="CHEBI:59789"/>
        <dbReference type="ChEBI" id="CHEBI:61961"/>
        <dbReference type="EC" id="2.1.1.354"/>
    </reaction>
</comment>
<evidence type="ECO:0000256" key="3">
    <source>
        <dbReference type="ARBA" id="ARBA00022603"/>
    </source>
</evidence>
<dbReference type="InterPro" id="IPR003616">
    <property type="entry name" value="Post-SET_dom"/>
</dbReference>
<keyword evidence="5" id="KW-0949">S-adenosyl-L-methionine</keyword>
<keyword evidence="3" id="KW-0489">Methyltransferase</keyword>
<feature type="domain" description="Post-SET" evidence="13">
    <location>
        <begin position="233"/>
        <end position="249"/>
    </location>
</feature>